<dbReference type="EMBL" id="JADBDZ010000001">
    <property type="protein sequence ID" value="MBE1532513.1"/>
    <property type="molecule type" value="Genomic_DNA"/>
</dbReference>
<evidence type="ECO:0000313" key="2">
    <source>
        <dbReference type="Proteomes" id="UP000627838"/>
    </source>
</evidence>
<name>A0ABR9JPU2_9ACTN</name>
<dbReference type="Proteomes" id="UP000627838">
    <property type="component" value="Unassembled WGS sequence"/>
</dbReference>
<sequence length="544" mass="58285">MEHYWSAGGRDVADEIRDVGGIVNDYPSGDPFLCISVLAADAEDAVTAAADDPSLPVLGLVAIVPYLCWRSRDAALNGRVREALQTVAAALATPPCPHGDTAHPCDSEQASDDFLYAMEALAGLDGEEPDDAGGLWACPKNLAALARQGVADMDETLAEDGPVALAAEGIYAPELQDVPDVFFAHVSGHLDALITGNERARAVRPKWIITQLFQMLRREPPWDDAPEDDHRGWLLWCARELSMRPDGPAGAGLVLALSSAYTYAMSDEVPERAVRDELIEAFSEAHRVRRDAPCPHAGEHPALGPEERLVAAARLWDPAYTDAEVEARPVTARTAEAAACPAHLRDIALRAANDLRRDVAERFGPSAGADLDARYLDADGTLRADRLARDVRFHNAGPSLEASPAVWCARRVLAGTAEPRERAALVSALAHAVRHPHWYAGLPGAAAVLAEALIAVAAADPGECDHTGGHTAGDVDAYTPPVIGRLIPAVHDSHRFELPWRHPEQRAFTRPNPYTDAEGPGPARWRCPVHLADLARRALAGTAA</sequence>
<proteinExistence type="predicted"/>
<dbReference type="RefSeq" id="WP_192759196.1">
    <property type="nucleotide sequence ID" value="NZ_JADBDZ010000001.1"/>
</dbReference>
<comment type="caution">
    <text evidence="1">The sequence shown here is derived from an EMBL/GenBank/DDBJ whole genome shotgun (WGS) entry which is preliminary data.</text>
</comment>
<gene>
    <name evidence="1" type="ORF">H4W34_002346</name>
</gene>
<protein>
    <submittedName>
        <fullName evidence="1">Uncharacterized protein</fullName>
    </submittedName>
</protein>
<accession>A0ABR9JPU2</accession>
<keyword evidence="2" id="KW-1185">Reference proteome</keyword>
<organism evidence="1 2">
    <name type="scientific">Actinomadura algeriensis</name>
    <dbReference type="NCBI Taxonomy" id="1679523"/>
    <lineage>
        <taxon>Bacteria</taxon>
        <taxon>Bacillati</taxon>
        <taxon>Actinomycetota</taxon>
        <taxon>Actinomycetes</taxon>
        <taxon>Streptosporangiales</taxon>
        <taxon>Thermomonosporaceae</taxon>
        <taxon>Actinomadura</taxon>
    </lineage>
</organism>
<reference evidence="1 2" key="1">
    <citation type="submission" date="2020-10" db="EMBL/GenBank/DDBJ databases">
        <title>Sequencing the genomes of 1000 actinobacteria strains.</title>
        <authorList>
            <person name="Klenk H.-P."/>
        </authorList>
    </citation>
    <scope>NUCLEOTIDE SEQUENCE [LARGE SCALE GENOMIC DNA]</scope>
    <source>
        <strain evidence="1 2">DSM 46744</strain>
    </source>
</reference>
<evidence type="ECO:0000313" key="1">
    <source>
        <dbReference type="EMBL" id="MBE1532513.1"/>
    </source>
</evidence>